<sequence>MIPSLAFLPPGQVGFGFTTLSGVIRQKFGNQINALLDFFEDNYVGRLNPDDNYVGRLNPDGTRRLALIPVGHWNVFMRVANDGPRTAWHNSLTTSLPSQHPSIWRFLEVIKEEFILSVNAAQAVDVRNPRIAKYRQISADLQRYQQQFMSGNTGVIRFLTQCSNKIKFGGN</sequence>
<evidence type="ECO:0000313" key="2">
    <source>
        <dbReference type="WBParaSite" id="PS1159_v2.g24138.t1"/>
    </source>
</evidence>
<name>A0AC35G4Y7_9BILA</name>
<dbReference type="Proteomes" id="UP000887580">
    <property type="component" value="Unplaced"/>
</dbReference>
<reference evidence="2" key="1">
    <citation type="submission" date="2022-11" db="UniProtKB">
        <authorList>
            <consortium name="WormBaseParasite"/>
        </authorList>
    </citation>
    <scope>IDENTIFICATION</scope>
</reference>
<evidence type="ECO:0000313" key="1">
    <source>
        <dbReference type="Proteomes" id="UP000887580"/>
    </source>
</evidence>
<accession>A0AC35G4Y7</accession>
<protein>
    <submittedName>
        <fullName evidence="2">Uncharacterized protein</fullName>
    </submittedName>
</protein>
<organism evidence="1 2">
    <name type="scientific">Panagrolaimus sp. PS1159</name>
    <dbReference type="NCBI Taxonomy" id="55785"/>
    <lineage>
        <taxon>Eukaryota</taxon>
        <taxon>Metazoa</taxon>
        <taxon>Ecdysozoa</taxon>
        <taxon>Nematoda</taxon>
        <taxon>Chromadorea</taxon>
        <taxon>Rhabditida</taxon>
        <taxon>Tylenchina</taxon>
        <taxon>Panagrolaimomorpha</taxon>
        <taxon>Panagrolaimoidea</taxon>
        <taxon>Panagrolaimidae</taxon>
        <taxon>Panagrolaimus</taxon>
    </lineage>
</organism>
<dbReference type="WBParaSite" id="PS1159_v2.g24138.t1">
    <property type="protein sequence ID" value="PS1159_v2.g24138.t1"/>
    <property type="gene ID" value="PS1159_v2.g24138"/>
</dbReference>
<proteinExistence type="predicted"/>